<evidence type="ECO:0000313" key="2">
    <source>
        <dbReference type="EMBL" id="KAG4419732.1"/>
    </source>
</evidence>
<accession>A0A8H7TIB1</accession>
<dbReference type="PROSITE" id="PS51186">
    <property type="entry name" value="GNAT"/>
    <property type="match status" value="1"/>
</dbReference>
<reference evidence="2" key="1">
    <citation type="submission" date="2021-02" db="EMBL/GenBank/DDBJ databases">
        <title>Genome sequence Cadophora malorum strain M34.</title>
        <authorList>
            <person name="Stefanovic E."/>
            <person name="Vu D."/>
            <person name="Scully C."/>
            <person name="Dijksterhuis J."/>
            <person name="Roader J."/>
            <person name="Houbraken J."/>
        </authorList>
    </citation>
    <scope>NUCLEOTIDE SEQUENCE</scope>
    <source>
        <strain evidence="2">M34</strain>
    </source>
</reference>
<dbReference type="PANTHER" id="PTHR42791:SF1">
    <property type="entry name" value="N-ACETYLTRANSFERASE DOMAIN-CONTAINING PROTEIN"/>
    <property type="match status" value="1"/>
</dbReference>
<evidence type="ECO:0000313" key="3">
    <source>
        <dbReference type="Proteomes" id="UP000664132"/>
    </source>
</evidence>
<sequence length="229" mass="26137">MSLKLQKVTVEDFDTMMNHANIYPPGDDLVGPPTPFFWPVLSQEEAQQRLQLHMTKQKSRFLGDPTATYLKVIDEETQEIVSIARWHYYPNGFSYEDAIGWEIHTAVKGQPFPKGMNVELHNFILTERDLERKNWLLKDEPCWILMHLVTRGSQRGRGAAGMLITWGVEKAKAEGVPAYLEASALAKPLYERYGFKQIGNPLELDLRTHGVDLNLKMAKMGILPSKVEL</sequence>
<dbReference type="PANTHER" id="PTHR42791">
    <property type="entry name" value="GNAT FAMILY ACETYLTRANSFERASE"/>
    <property type="match status" value="1"/>
</dbReference>
<gene>
    <name evidence="2" type="ORF">IFR04_007139</name>
</gene>
<organism evidence="2 3">
    <name type="scientific">Cadophora malorum</name>
    <dbReference type="NCBI Taxonomy" id="108018"/>
    <lineage>
        <taxon>Eukaryota</taxon>
        <taxon>Fungi</taxon>
        <taxon>Dikarya</taxon>
        <taxon>Ascomycota</taxon>
        <taxon>Pezizomycotina</taxon>
        <taxon>Leotiomycetes</taxon>
        <taxon>Helotiales</taxon>
        <taxon>Ploettnerulaceae</taxon>
        <taxon>Cadophora</taxon>
    </lineage>
</organism>
<dbReference type="Pfam" id="PF13673">
    <property type="entry name" value="Acetyltransf_10"/>
    <property type="match status" value="1"/>
</dbReference>
<dbReference type="AlphaFoldDB" id="A0A8H7TIB1"/>
<protein>
    <recommendedName>
        <fullName evidence="1">N-acetyltransferase domain-containing protein</fullName>
    </recommendedName>
</protein>
<proteinExistence type="predicted"/>
<dbReference type="Gene3D" id="3.40.630.30">
    <property type="match status" value="1"/>
</dbReference>
<keyword evidence="3" id="KW-1185">Reference proteome</keyword>
<dbReference type="InterPro" id="IPR016181">
    <property type="entry name" value="Acyl_CoA_acyltransferase"/>
</dbReference>
<evidence type="ECO:0000259" key="1">
    <source>
        <dbReference type="PROSITE" id="PS51186"/>
    </source>
</evidence>
<name>A0A8H7TIB1_9HELO</name>
<feature type="domain" description="N-acetyltransferase" evidence="1">
    <location>
        <begin position="67"/>
        <end position="222"/>
    </location>
</feature>
<dbReference type="InterPro" id="IPR000182">
    <property type="entry name" value="GNAT_dom"/>
</dbReference>
<dbReference type="SUPFAM" id="SSF55729">
    <property type="entry name" value="Acyl-CoA N-acyltransferases (Nat)"/>
    <property type="match status" value="1"/>
</dbReference>
<dbReference type="InterPro" id="IPR052523">
    <property type="entry name" value="Trichothecene_AcTrans"/>
</dbReference>
<dbReference type="Proteomes" id="UP000664132">
    <property type="component" value="Unassembled WGS sequence"/>
</dbReference>
<dbReference type="EMBL" id="JAFJYH010000099">
    <property type="protein sequence ID" value="KAG4419732.1"/>
    <property type="molecule type" value="Genomic_DNA"/>
</dbReference>
<dbReference type="OrthoDB" id="410198at2759"/>
<comment type="caution">
    <text evidence="2">The sequence shown here is derived from an EMBL/GenBank/DDBJ whole genome shotgun (WGS) entry which is preliminary data.</text>
</comment>
<dbReference type="GO" id="GO:0016747">
    <property type="term" value="F:acyltransferase activity, transferring groups other than amino-acyl groups"/>
    <property type="evidence" value="ECO:0007669"/>
    <property type="project" value="InterPro"/>
</dbReference>